<evidence type="ECO:0000256" key="3">
    <source>
        <dbReference type="ARBA" id="ARBA00022741"/>
    </source>
</evidence>
<keyword evidence="2" id="KW-0813">Transport</keyword>
<evidence type="ECO:0000256" key="1">
    <source>
        <dbReference type="ARBA" id="ARBA00005417"/>
    </source>
</evidence>
<dbReference type="InterPro" id="IPR003439">
    <property type="entry name" value="ABC_transporter-like_ATP-bd"/>
</dbReference>
<dbReference type="GO" id="GO:0016887">
    <property type="term" value="F:ATP hydrolysis activity"/>
    <property type="evidence" value="ECO:0007669"/>
    <property type="project" value="InterPro"/>
</dbReference>
<dbReference type="PANTHER" id="PTHR43553:SF24">
    <property type="entry name" value="ENERGY-COUPLING FACTOR TRANSPORTER ATP-BINDING PROTEIN ECFA1"/>
    <property type="match status" value="1"/>
</dbReference>
<gene>
    <name evidence="6" type="ORF">K7J14_09040</name>
</gene>
<dbReference type="Pfam" id="PF00005">
    <property type="entry name" value="ABC_tran"/>
    <property type="match status" value="1"/>
</dbReference>
<reference evidence="6" key="1">
    <citation type="submission" date="2021-08" db="EMBL/GenBank/DDBJ databases">
        <title>Comparative analyses of Brucepasteria parasyntrophica and Teretinema zuelzerae.</title>
        <authorList>
            <person name="Song Y."/>
            <person name="Brune A."/>
        </authorList>
    </citation>
    <scope>NUCLEOTIDE SEQUENCE</scope>
    <source>
        <strain evidence="6">DSM 1903</strain>
    </source>
</reference>
<comment type="caution">
    <text evidence="6">The sequence shown here is derived from an EMBL/GenBank/DDBJ whole genome shotgun (WGS) entry which is preliminary data.</text>
</comment>
<dbReference type="InterPro" id="IPR003593">
    <property type="entry name" value="AAA+_ATPase"/>
</dbReference>
<feature type="domain" description="ABC transporter" evidence="5">
    <location>
        <begin position="2"/>
        <end position="229"/>
    </location>
</feature>
<keyword evidence="3" id="KW-0547">Nucleotide-binding</keyword>
<dbReference type="SMART" id="SM00382">
    <property type="entry name" value="AAA"/>
    <property type="match status" value="1"/>
</dbReference>
<dbReference type="InterPro" id="IPR050095">
    <property type="entry name" value="ECF_ABC_transporter_ATP-bd"/>
</dbReference>
<dbReference type="GO" id="GO:0005524">
    <property type="term" value="F:ATP binding"/>
    <property type="evidence" value="ECO:0007669"/>
    <property type="project" value="UniProtKB-KW"/>
</dbReference>
<evidence type="ECO:0000259" key="5">
    <source>
        <dbReference type="PROSITE" id="PS50893"/>
    </source>
</evidence>
<dbReference type="EMBL" id="JAINWA010000003">
    <property type="protein sequence ID" value="MCD1654848.1"/>
    <property type="molecule type" value="Genomic_DNA"/>
</dbReference>
<evidence type="ECO:0000313" key="6">
    <source>
        <dbReference type="EMBL" id="MCD1654848.1"/>
    </source>
</evidence>
<dbReference type="Gene3D" id="3.40.50.300">
    <property type="entry name" value="P-loop containing nucleotide triphosphate hydrolases"/>
    <property type="match status" value="1"/>
</dbReference>
<evidence type="ECO:0000313" key="7">
    <source>
        <dbReference type="Proteomes" id="UP001198163"/>
    </source>
</evidence>
<protein>
    <submittedName>
        <fullName evidence="6">Energy-coupling factor ABC transporter ATP-binding protein</fullName>
    </submittedName>
</protein>
<dbReference type="GO" id="GO:0042626">
    <property type="term" value="F:ATPase-coupled transmembrane transporter activity"/>
    <property type="evidence" value="ECO:0007669"/>
    <property type="project" value="TreeGrafter"/>
</dbReference>
<dbReference type="GO" id="GO:0043190">
    <property type="term" value="C:ATP-binding cassette (ABC) transporter complex"/>
    <property type="evidence" value="ECO:0007669"/>
    <property type="project" value="TreeGrafter"/>
</dbReference>
<accession>A0AAE3EJY9</accession>
<dbReference type="PROSITE" id="PS50893">
    <property type="entry name" value="ABC_TRANSPORTER_2"/>
    <property type="match status" value="1"/>
</dbReference>
<dbReference type="SUPFAM" id="SSF52540">
    <property type="entry name" value="P-loop containing nucleoside triphosphate hydrolases"/>
    <property type="match status" value="1"/>
</dbReference>
<dbReference type="PROSITE" id="PS00211">
    <property type="entry name" value="ABC_TRANSPORTER_1"/>
    <property type="match status" value="1"/>
</dbReference>
<dbReference type="InterPro" id="IPR027417">
    <property type="entry name" value="P-loop_NTPase"/>
</dbReference>
<sequence length="246" mass="26301">MIKLDNLRRRFPGQDKDALKGATFSVRDGEFVVIGGANGSGKSVLMHLIASLDKPTSGIVSCTDAEGRPARVGLVFQDADAQILGDTPLEDVSVGPKNLGFSRTEAAAIARGALARAGLEGKEGFPARSLSGGEKRRLAVAGILALDAPIIILDEPYANLDWPGVAQVNGIIRQLKNEGRTVIVLTHELEKVLALADRLMVLYQGEIVWDGEPREGLRSAPLEKWGIRNPLASYSGVQDLLWESGV</sequence>
<comment type="similarity">
    <text evidence="1">Belongs to the ABC transporter superfamily.</text>
</comment>
<dbReference type="PANTHER" id="PTHR43553">
    <property type="entry name" value="HEAVY METAL TRANSPORTER"/>
    <property type="match status" value="1"/>
</dbReference>
<evidence type="ECO:0000256" key="2">
    <source>
        <dbReference type="ARBA" id="ARBA00022448"/>
    </source>
</evidence>
<dbReference type="CDD" id="cd03225">
    <property type="entry name" value="ABC_cobalt_CbiO_domain1"/>
    <property type="match status" value="1"/>
</dbReference>
<dbReference type="AlphaFoldDB" id="A0AAE3EJY9"/>
<name>A0AAE3EJY9_9SPIR</name>
<keyword evidence="7" id="KW-1185">Reference proteome</keyword>
<evidence type="ECO:0000256" key="4">
    <source>
        <dbReference type="ARBA" id="ARBA00022840"/>
    </source>
</evidence>
<keyword evidence="4 6" id="KW-0067">ATP-binding</keyword>
<dbReference type="RefSeq" id="WP_230755449.1">
    <property type="nucleotide sequence ID" value="NZ_JAINWA010000003.1"/>
</dbReference>
<dbReference type="InterPro" id="IPR017871">
    <property type="entry name" value="ABC_transporter-like_CS"/>
</dbReference>
<dbReference type="Proteomes" id="UP001198163">
    <property type="component" value="Unassembled WGS sequence"/>
</dbReference>
<dbReference type="InterPro" id="IPR015856">
    <property type="entry name" value="ABC_transpr_CbiO/EcfA_su"/>
</dbReference>
<organism evidence="6 7">
    <name type="scientific">Teretinema zuelzerae</name>
    <dbReference type="NCBI Taxonomy" id="156"/>
    <lineage>
        <taxon>Bacteria</taxon>
        <taxon>Pseudomonadati</taxon>
        <taxon>Spirochaetota</taxon>
        <taxon>Spirochaetia</taxon>
        <taxon>Spirochaetales</taxon>
        <taxon>Treponemataceae</taxon>
        <taxon>Teretinema</taxon>
    </lineage>
</organism>
<proteinExistence type="inferred from homology"/>